<evidence type="ECO:0000256" key="7">
    <source>
        <dbReference type="ARBA" id="ARBA00023010"/>
    </source>
</evidence>
<dbReference type="PROSITE" id="PS00755">
    <property type="entry name" value="SECY_1"/>
    <property type="match status" value="1"/>
</dbReference>
<evidence type="ECO:0000256" key="12">
    <source>
        <dbReference type="RuleBase" id="RU003484"/>
    </source>
</evidence>
<keyword evidence="7 10" id="KW-0811">Translocation</keyword>
<feature type="transmembrane region" description="Helical" evidence="10">
    <location>
        <begin position="263"/>
        <end position="283"/>
    </location>
</feature>
<evidence type="ECO:0000256" key="9">
    <source>
        <dbReference type="ARBA" id="ARBA00039733"/>
    </source>
</evidence>
<dbReference type="GO" id="GO:0005886">
    <property type="term" value="C:plasma membrane"/>
    <property type="evidence" value="ECO:0007669"/>
    <property type="project" value="UniProtKB-SubCell"/>
</dbReference>
<evidence type="ECO:0000256" key="2">
    <source>
        <dbReference type="ARBA" id="ARBA00005751"/>
    </source>
</evidence>
<evidence type="ECO:0000256" key="13">
    <source>
        <dbReference type="RuleBase" id="RU004349"/>
    </source>
</evidence>
<keyword evidence="5 10" id="KW-0653">Protein transport</keyword>
<evidence type="ECO:0000256" key="6">
    <source>
        <dbReference type="ARBA" id="ARBA00022989"/>
    </source>
</evidence>
<feature type="transmembrane region" description="Helical" evidence="10">
    <location>
        <begin position="359"/>
        <end position="381"/>
    </location>
</feature>
<evidence type="ECO:0000313" key="14">
    <source>
        <dbReference type="EMBL" id="HIU34638.1"/>
    </source>
</evidence>
<name>A0A9D1ICS9_9FIRM</name>
<evidence type="ECO:0000256" key="8">
    <source>
        <dbReference type="ARBA" id="ARBA00023136"/>
    </source>
</evidence>
<dbReference type="Proteomes" id="UP000824072">
    <property type="component" value="Unassembled WGS sequence"/>
</dbReference>
<feature type="transmembrane region" description="Helical" evidence="10">
    <location>
        <begin position="173"/>
        <end position="197"/>
    </location>
</feature>
<keyword evidence="4 10" id="KW-0812">Transmembrane</keyword>
<evidence type="ECO:0000256" key="5">
    <source>
        <dbReference type="ARBA" id="ARBA00022927"/>
    </source>
</evidence>
<dbReference type="PANTHER" id="PTHR10906">
    <property type="entry name" value="SECY/SEC61-ALPHA FAMILY MEMBER"/>
    <property type="match status" value="1"/>
</dbReference>
<proteinExistence type="inferred from homology"/>
<dbReference type="GO" id="GO:0065002">
    <property type="term" value="P:intracellular protein transmembrane transport"/>
    <property type="evidence" value="ECO:0007669"/>
    <property type="project" value="UniProtKB-UniRule"/>
</dbReference>
<evidence type="ECO:0000256" key="4">
    <source>
        <dbReference type="ARBA" id="ARBA00022692"/>
    </source>
</evidence>
<feature type="transmembrane region" description="Helical" evidence="10">
    <location>
        <begin position="140"/>
        <end position="161"/>
    </location>
</feature>
<feature type="transmembrane region" description="Helical" evidence="10">
    <location>
        <begin position="18"/>
        <end position="36"/>
    </location>
</feature>
<comment type="similarity">
    <text evidence="2 10 13">Belongs to the SecY/SEC61-alpha family.</text>
</comment>
<dbReference type="AlphaFoldDB" id="A0A9D1ICS9"/>
<dbReference type="FunFam" id="1.10.3370.10:FF:000001">
    <property type="entry name" value="Preprotein translocase subunit SecY"/>
    <property type="match status" value="1"/>
</dbReference>
<dbReference type="InterPro" id="IPR026593">
    <property type="entry name" value="SecY"/>
</dbReference>
<comment type="subcellular location">
    <subcellularLocation>
        <location evidence="10">Cell membrane</location>
        <topology evidence="10">Multi-pass membrane protein</topology>
    </subcellularLocation>
    <subcellularLocation>
        <location evidence="1 12">Membrane</location>
        <topology evidence="1 12">Multi-pass membrane protein</topology>
    </subcellularLocation>
</comment>
<comment type="subunit">
    <text evidence="10">Component of the Sec protein translocase complex. Heterotrimer consisting of SecY, SecE and SecG subunits. The heterotrimers can form oligomers, although 1 heterotrimer is thought to be able to translocate proteins. Interacts with the ribosome. Interacts with SecDF, and other proteins may be involved. Interacts with SecA.</text>
</comment>
<keyword evidence="6 10" id="KW-1133">Transmembrane helix</keyword>
<sequence length="420" mass="45946">MFETLKNAWKIADLRKKILYTLGMLLIYRMLCFIPTPGVDTTKIADALKLYPLLGFINQMTGADLSNYSIMAMGITPYINASIIMQLLTVAIPKLEELNKQGEEGRKKIAQITRYVTVGLGFLQAVSLTAALRANTYGGALGLLTIGFCLAAGTALAMWIGERITENGVGNGISLLIFAGIISNLATFISGSVYDLFGGYAVGQTVKQLVSSIVVFLVLIVGVVFVDLGERRIPVQYAKRVVGRKMYGGQSTHIPLKINASGVLPLIFASAIMQFPGTILAFFQNSGAYAWWNEHVSATSWGYQLIFALMILGFTFFYSSISFNPVEISKNMQQNGGMIPGIRQGKPTSDFIKKISSRITLFGALFLAFLAVLPTIIYSILKVQLPFAASSLLIAVSVAMETMRQLESQMLMRHYKGFLK</sequence>
<gene>
    <name evidence="10 14" type="primary">secY</name>
    <name evidence="14" type="ORF">IAB02_08750</name>
</gene>
<comment type="caution">
    <text evidence="14">The sequence shown here is derived from an EMBL/GenBank/DDBJ whole genome shotgun (WGS) entry which is preliminary data.</text>
</comment>
<dbReference type="HAMAP" id="MF_01465">
    <property type="entry name" value="SecY"/>
    <property type="match status" value="1"/>
</dbReference>
<evidence type="ECO:0000256" key="3">
    <source>
        <dbReference type="ARBA" id="ARBA00022448"/>
    </source>
</evidence>
<protein>
    <recommendedName>
        <fullName evidence="9 10">Protein translocase subunit SecY</fullName>
    </recommendedName>
</protein>
<dbReference type="Pfam" id="PF00344">
    <property type="entry name" value="SecY"/>
    <property type="match status" value="1"/>
</dbReference>
<comment type="caution">
    <text evidence="10">Lacks conserved residue(s) required for the propagation of feature annotation.</text>
</comment>
<dbReference type="PROSITE" id="PS00756">
    <property type="entry name" value="SECY_2"/>
    <property type="match status" value="1"/>
</dbReference>
<reference evidence="14" key="2">
    <citation type="journal article" date="2021" name="PeerJ">
        <title>Extensive microbial diversity within the chicken gut microbiome revealed by metagenomics and culture.</title>
        <authorList>
            <person name="Gilroy R."/>
            <person name="Ravi A."/>
            <person name="Getino M."/>
            <person name="Pursley I."/>
            <person name="Horton D.L."/>
            <person name="Alikhan N.F."/>
            <person name="Baker D."/>
            <person name="Gharbi K."/>
            <person name="Hall N."/>
            <person name="Watson M."/>
            <person name="Adriaenssens E.M."/>
            <person name="Foster-Nyarko E."/>
            <person name="Jarju S."/>
            <person name="Secka A."/>
            <person name="Antonio M."/>
            <person name="Oren A."/>
            <person name="Chaudhuri R.R."/>
            <person name="La Ragione R."/>
            <person name="Hildebrand F."/>
            <person name="Pallen M.J."/>
        </authorList>
    </citation>
    <scope>NUCLEOTIDE SEQUENCE</scope>
    <source>
        <strain evidence="14">ChiHcec3-11533</strain>
    </source>
</reference>
<evidence type="ECO:0000256" key="1">
    <source>
        <dbReference type="ARBA" id="ARBA00004141"/>
    </source>
</evidence>
<dbReference type="InterPro" id="IPR030659">
    <property type="entry name" value="SecY_CS"/>
</dbReference>
<organism evidence="14 15">
    <name type="scientific">Candidatus Pullichristensenella excrementigallinarum</name>
    <dbReference type="NCBI Taxonomy" id="2840907"/>
    <lineage>
        <taxon>Bacteria</taxon>
        <taxon>Bacillati</taxon>
        <taxon>Bacillota</taxon>
        <taxon>Clostridia</taxon>
        <taxon>Candidatus Pullichristensenella</taxon>
    </lineage>
</organism>
<feature type="transmembrane region" description="Helical" evidence="10">
    <location>
        <begin position="112"/>
        <end position="134"/>
    </location>
</feature>
<dbReference type="NCBIfam" id="TIGR00967">
    <property type="entry name" value="3a0501s007"/>
    <property type="match status" value="1"/>
</dbReference>
<dbReference type="InterPro" id="IPR023201">
    <property type="entry name" value="SecY_dom_sf"/>
</dbReference>
<reference evidence="14" key="1">
    <citation type="submission" date="2020-10" db="EMBL/GenBank/DDBJ databases">
        <authorList>
            <person name="Gilroy R."/>
        </authorList>
    </citation>
    <scope>NUCLEOTIDE SEQUENCE</scope>
    <source>
        <strain evidence="14">ChiHcec3-11533</strain>
    </source>
</reference>
<evidence type="ECO:0000313" key="15">
    <source>
        <dbReference type="Proteomes" id="UP000824072"/>
    </source>
</evidence>
<dbReference type="SUPFAM" id="SSF103491">
    <property type="entry name" value="Preprotein translocase SecY subunit"/>
    <property type="match status" value="1"/>
</dbReference>
<accession>A0A9D1ICS9</accession>
<feature type="transmembrane region" description="Helical" evidence="10">
    <location>
        <begin position="68"/>
        <end position="92"/>
    </location>
</feature>
<keyword evidence="8 10" id="KW-0472">Membrane</keyword>
<keyword evidence="10" id="KW-1003">Cell membrane</keyword>
<feature type="transmembrane region" description="Helical" evidence="10">
    <location>
        <begin position="209"/>
        <end position="229"/>
    </location>
</feature>
<evidence type="ECO:0000256" key="10">
    <source>
        <dbReference type="HAMAP-Rule" id="MF_01465"/>
    </source>
</evidence>
<dbReference type="InterPro" id="IPR002208">
    <property type="entry name" value="SecY/SEC61-alpha"/>
</dbReference>
<dbReference type="Gene3D" id="1.10.3370.10">
    <property type="entry name" value="SecY subunit domain"/>
    <property type="match status" value="1"/>
</dbReference>
<comment type="function">
    <text evidence="10 11">The central subunit of the protein translocation channel SecYEG. Consists of two halves formed by TMs 1-5 and 6-10. These two domains form a lateral gate at the front which open onto the bilayer between TMs 2 and 7, and are clamped together by SecE at the back. The channel is closed by both a pore ring composed of hydrophobic SecY resides and a short helix (helix 2A) on the extracellular side of the membrane which forms a plug. The plug probably moves laterally to allow the channel to open. The ring and the pore may move independently.</text>
</comment>
<dbReference type="PRINTS" id="PR00303">
    <property type="entry name" value="SECYTRNLCASE"/>
</dbReference>
<dbReference type="GO" id="GO:0043952">
    <property type="term" value="P:protein transport by the Sec complex"/>
    <property type="evidence" value="ECO:0007669"/>
    <property type="project" value="UniProtKB-UniRule"/>
</dbReference>
<dbReference type="EMBL" id="DVMU01000191">
    <property type="protein sequence ID" value="HIU34638.1"/>
    <property type="molecule type" value="Genomic_DNA"/>
</dbReference>
<evidence type="ECO:0000256" key="11">
    <source>
        <dbReference type="RuleBase" id="RU000537"/>
    </source>
</evidence>
<dbReference type="GO" id="GO:0006605">
    <property type="term" value="P:protein targeting"/>
    <property type="evidence" value="ECO:0007669"/>
    <property type="project" value="UniProtKB-UniRule"/>
</dbReference>
<dbReference type="PIRSF" id="PIRSF004557">
    <property type="entry name" value="SecY"/>
    <property type="match status" value="1"/>
</dbReference>
<keyword evidence="3 10" id="KW-0813">Transport</keyword>
<feature type="transmembrane region" description="Helical" evidence="10">
    <location>
        <begin position="303"/>
        <end position="323"/>
    </location>
</feature>